<feature type="compositionally biased region" description="Basic residues" evidence="5">
    <location>
        <begin position="198"/>
        <end position="214"/>
    </location>
</feature>
<gene>
    <name evidence="8" type="ORF">NSK_008741</name>
</gene>
<feature type="compositionally biased region" description="Basic and acidic residues" evidence="5">
    <location>
        <begin position="598"/>
        <end position="609"/>
    </location>
</feature>
<dbReference type="GO" id="GO:0016787">
    <property type="term" value="F:hydrolase activity"/>
    <property type="evidence" value="ECO:0007669"/>
    <property type="project" value="UniProtKB-KW"/>
</dbReference>
<evidence type="ECO:0000256" key="4">
    <source>
        <dbReference type="ARBA" id="ARBA00022840"/>
    </source>
</evidence>
<feature type="region of interest" description="Disordered" evidence="5">
    <location>
        <begin position="104"/>
        <end position="173"/>
    </location>
</feature>
<dbReference type="GO" id="GO:0003723">
    <property type="term" value="F:RNA binding"/>
    <property type="evidence" value="ECO:0007669"/>
    <property type="project" value="TreeGrafter"/>
</dbReference>
<dbReference type="EMBL" id="SDOX01000184">
    <property type="protein sequence ID" value="TFJ79934.1"/>
    <property type="molecule type" value="Genomic_DNA"/>
</dbReference>
<dbReference type="InterPro" id="IPR011709">
    <property type="entry name" value="DEAD-box_helicase_OB_fold"/>
</dbReference>
<feature type="compositionally biased region" description="Pro residues" evidence="5">
    <location>
        <begin position="131"/>
        <end position="140"/>
    </location>
</feature>
<dbReference type="PANTHER" id="PTHR18934:SF237">
    <property type="entry name" value="ATP-DEPENDENT DNA_RNA HELICASE DHX36"/>
    <property type="match status" value="1"/>
</dbReference>
<evidence type="ECO:0000313" key="9">
    <source>
        <dbReference type="Proteomes" id="UP000355283"/>
    </source>
</evidence>
<feature type="compositionally biased region" description="Gly residues" evidence="5">
    <location>
        <begin position="639"/>
        <end position="659"/>
    </location>
</feature>
<keyword evidence="9" id="KW-1185">Reference proteome</keyword>
<feature type="region of interest" description="Disordered" evidence="5">
    <location>
        <begin position="598"/>
        <end position="685"/>
    </location>
</feature>
<keyword evidence="4" id="KW-0067">ATP-binding</keyword>
<feature type="compositionally biased region" description="Gly residues" evidence="5">
    <location>
        <begin position="619"/>
        <end position="631"/>
    </location>
</feature>
<dbReference type="InterPro" id="IPR059023">
    <property type="entry name" value="RNA_hel_CTD"/>
</dbReference>
<dbReference type="PANTHER" id="PTHR18934">
    <property type="entry name" value="ATP-DEPENDENT RNA HELICASE"/>
    <property type="match status" value="1"/>
</dbReference>
<keyword evidence="1" id="KW-0547">Nucleotide-binding</keyword>
<feature type="compositionally biased region" description="Acidic residues" evidence="5">
    <location>
        <begin position="242"/>
        <end position="265"/>
    </location>
</feature>
<feature type="domain" description="RNA helicase C-terminal" evidence="7">
    <location>
        <begin position="1258"/>
        <end position="1306"/>
    </location>
</feature>
<dbReference type="GO" id="GO:0005634">
    <property type="term" value="C:nucleus"/>
    <property type="evidence" value="ECO:0007669"/>
    <property type="project" value="TreeGrafter"/>
</dbReference>
<reference evidence="8 9" key="1">
    <citation type="submission" date="2019-01" db="EMBL/GenBank/DDBJ databases">
        <title>Nuclear Genome Assembly of the Microalgal Biofuel strain Nannochloropsis salina CCMP1776.</title>
        <authorList>
            <person name="Hovde B."/>
        </authorList>
    </citation>
    <scope>NUCLEOTIDE SEQUENCE [LARGE SCALE GENOMIC DNA]</scope>
    <source>
        <strain evidence="8 9">CCMP1776</strain>
    </source>
</reference>
<sequence>MVDKAPVVKDGVMLQSWQRLPSILLQEHCQREKRPRPSYGQVSLLAGDKGIKMQVILPDPKHRDKSLRFLPTVSSADASQAKENAALLALLHLTPTLPLERKLPEPYKTTWTNSTRAALQKKQGGEDPKKGPPALPPPPEAVSAPSKPSSSSTSPSVPPSFASSSASSTSQAPAPMVLASALRYTSLKEKKESEEKRRVRAAKHRRDKERRHKHREDYRIMMSSKMRRICEEALGIQHIEVDDTEEDDETSSESEDEEEGGGEAGEEGRKAALQSKRERQAEDANILNALRPKGFTDRQILHAVHVLRKSANGGAWGGPEEVVDYLLLHLKEEALPAQFDPRGRNFDVVVPTVGRTGGRAGGRAGGRKGPFGDKAGWKEEELDNLRAIYGDDAVSFPPSLPPSAPFSLPPSTVFLSGTLPAKHVLQVTLHPSLYPSLSAFALLKGPNASVRVQGSILVFLPGVGEISRLLTDLKGASSSLWVLPLHGALSGSEQSLVFRPPPSPFSKKVVLSTNVAGVGPCLHQPDHHLPVPLRERQQDLRHPKPVVAYGPMERAVALPVGLPPVRSCLKEEAHDPVPAPRGGEGEGGGPCLVLHVEEGGGREGGRGAWEEEGEEGGEEGGLPEGACGHEGGPAVVLGQGKGQEGLGNGVKEGGAMGVGRKGRGGREGGRGGGREGGRGGEQRRVGGVVTWPCDTVPIPGLSHVGRVAFLPPSLFLAAVPRSTFPPQGGVRTCPQDSEQVACPALEATLVGESGFLEGDGEWDGSRGKRRGGVGGEGEYEHAGARATNTTRGSAAPLKLACSKRGAAQLYVALNAVGMVCGMICMELSARYLPSPPVQALLLMPLLHAPYPTSPASMPQPASPLVHRLARLALHAPPTSPASPLSPTNAAWDVCQSNHLLAPFLSLPDLASLAATQKAFAPFRSQRWMAEGRDLERGACGASVHDTGLPASCRGKMLIYGALFGVLTPTLAIAASMLVRSPLLPLNRQPNGQEIEAARVRLLGIGGSFGKSDHLLLARAVEKYLEAVSDTGGRAGGREGGRAGGRTGGRAFCREVGLSFERMCEVQTLISQLGRDLASLGFRPAAALRGRAGGREGGKEGGCDGARVLLERLDEKGGRAYWRLVKAAVAVGLYPNVVKVVRPPLKYAKVAGGAMQVSVQARELKFFVFNQHKEEKEDRVFIHPSSINYTQGAYTVPWLVHSDIVRTTKPYVRDCTEVSPYALLLAASSLRLQHEATPSFAPSSAPSSSSTGTLLLEKEGWMRFAAVGRIGALISALKKKVDELLEEKVRDPQVDLGSSPAACALVKLIATEGMG</sequence>
<dbReference type="Pfam" id="PF26026">
    <property type="entry name" value="RNA_hel_CTD"/>
    <property type="match status" value="1"/>
</dbReference>
<name>A0A4D9CN46_9STRA</name>
<dbReference type="GO" id="GO:0005524">
    <property type="term" value="F:ATP binding"/>
    <property type="evidence" value="ECO:0007669"/>
    <property type="project" value="UniProtKB-KW"/>
</dbReference>
<keyword evidence="3" id="KW-0347">Helicase</keyword>
<feature type="compositionally biased region" description="Low complexity" evidence="5">
    <location>
        <begin position="141"/>
        <end position="173"/>
    </location>
</feature>
<dbReference type="Pfam" id="PF07717">
    <property type="entry name" value="OB_NTP_bind"/>
    <property type="match status" value="1"/>
</dbReference>
<feature type="region of interest" description="Disordered" evidence="5">
    <location>
        <begin position="189"/>
        <end position="216"/>
    </location>
</feature>
<accession>A0A4D9CN46</accession>
<evidence type="ECO:0000259" key="6">
    <source>
        <dbReference type="Pfam" id="PF07717"/>
    </source>
</evidence>
<feature type="region of interest" description="Disordered" evidence="5">
    <location>
        <begin position="235"/>
        <end position="279"/>
    </location>
</feature>
<dbReference type="Gene3D" id="3.40.50.300">
    <property type="entry name" value="P-loop containing nucleotide triphosphate hydrolases"/>
    <property type="match status" value="1"/>
</dbReference>
<evidence type="ECO:0000313" key="8">
    <source>
        <dbReference type="EMBL" id="TFJ79934.1"/>
    </source>
</evidence>
<dbReference type="InterPro" id="IPR027417">
    <property type="entry name" value="P-loop_NTPase"/>
</dbReference>
<organism evidence="8 9">
    <name type="scientific">Nannochloropsis salina CCMP1776</name>
    <dbReference type="NCBI Taxonomy" id="1027361"/>
    <lineage>
        <taxon>Eukaryota</taxon>
        <taxon>Sar</taxon>
        <taxon>Stramenopiles</taxon>
        <taxon>Ochrophyta</taxon>
        <taxon>Eustigmatophyceae</taxon>
        <taxon>Eustigmatales</taxon>
        <taxon>Monodopsidaceae</taxon>
        <taxon>Microchloropsis</taxon>
        <taxon>Microchloropsis salina</taxon>
    </lineage>
</organism>
<feature type="compositionally biased region" description="Basic and acidic residues" evidence="5">
    <location>
        <begin position="664"/>
        <end position="684"/>
    </location>
</feature>
<protein>
    <submittedName>
        <fullName evidence="8">Uncharacterized protein</fullName>
    </submittedName>
</protein>
<evidence type="ECO:0000259" key="7">
    <source>
        <dbReference type="Pfam" id="PF26026"/>
    </source>
</evidence>
<feature type="domain" description="DEAD-box helicase OB fold" evidence="6">
    <location>
        <begin position="1124"/>
        <end position="1228"/>
    </location>
</feature>
<evidence type="ECO:0000256" key="3">
    <source>
        <dbReference type="ARBA" id="ARBA00022806"/>
    </source>
</evidence>
<feature type="compositionally biased region" description="Basic and acidic residues" evidence="5">
    <location>
        <begin position="266"/>
        <end position="279"/>
    </location>
</feature>
<comment type="caution">
    <text evidence="8">The sequence shown here is derived from an EMBL/GenBank/DDBJ whole genome shotgun (WGS) entry which is preliminary data.</text>
</comment>
<proteinExistence type="predicted"/>
<dbReference type="Proteomes" id="UP000355283">
    <property type="component" value="Unassembled WGS sequence"/>
</dbReference>
<evidence type="ECO:0000256" key="2">
    <source>
        <dbReference type="ARBA" id="ARBA00022801"/>
    </source>
</evidence>
<dbReference type="SUPFAM" id="SSF54768">
    <property type="entry name" value="dsRNA-binding domain-like"/>
    <property type="match status" value="1"/>
</dbReference>
<dbReference type="Pfam" id="PF21010">
    <property type="entry name" value="HA2_C"/>
    <property type="match status" value="1"/>
</dbReference>
<keyword evidence="2" id="KW-0378">Hydrolase</keyword>
<evidence type="ECO:0000256" key="1">
    <source>
        <dbReference type="ARBA" id="ARBA00022741"/>
    </source>
</evidence>
<feature type="region of interest" description="Disordered" evidence="5">
    <location>
        <begin position="756"/>
        <end position="788"/>
    </location>
</feature>
<dbReference type="GO" id="GO:0004386">
    <property type="term" value="F:helicase activity"/>
    <property type="evidence" value="ECO:0007669"/>
    <property type="project" value="UniProtKB-KW"/>
</dbReference>
<dbReference type="OrthoDB" id="5600252at2759"/>
<evidence type="ECO:0000256" key="5">
    <source>
        <dbReference type="SAM" id="MobiDB-lite"/>
    </source>
</evidence>